<protein>
    <recommendedName>
        <fullName evidence="1">site-specific DNA-methyltransferase (adenine-specific)</fullName>
        <ecNumber evidence="1">2.1.1.72</ecNumber>
    </recommendedName>
</protein>
<keyword evidence="8" id="KW-1185">Reference proteome</keyword>
<evidence type="ECO:0000256" key="3">
    <source>
        <dbReference type="ARBA" id="ARBA00022679"/>
    </source>
</evidence>
<evidence type="ECO:0000313" key="7">
    <source>
        <dbReference type="EMBL" id="KPL80281.1"/>
    </source>
</evidence>
<dbReference type="EC" id="2.1.1.72" evidence="1"/>
<dbReference type="InterPro" id="IPR003356">
    <property type="entry name" value="DNA_methylase_A-5"/>
</dbReference>
<accession>A0A0P6XJN0</accession>
<dbReference type="GO" id="GO:0009007">
    <property type="term" value="F:site-specific DNA-methyltransferase (adenine-specific) activity"/>
    <property type="evidence" value="ECO:0007669"/>
    <property type="project" value="UniProtKB-EC"/>
</dbReference>
<proteinExistence type="predicted"/>
<dbReference type="PRINTS" id="PR00507">
    <property type="entry name" value="N12N6MTFRASE"/>
</dbReference>
<dbReference type="REBASE" id="132972">
    <property type="entry name" value="HgeGC42ORF24850P"/>
</dbReference>
<organism evidence="7 8">
    <name type="scientific">Herpetosiphon geysericola</name>
    <dbReference type="NCBI Taxonomy" id="70996"/>
    <lineage>
        <taxon>Bacteria</taxon>
        <taxon>Bacillati</taxon>
        <taxon>Chloroflexota</taxon>
        <taxon>Chloroflexia</taxon>
        <taxon>Herpetosiphonales</taxon>
        <taxon>Herpetosiphonaceae</taxon>
        <taxon>Herpetosiphon</taxon>
    </lineage>
</organism>
<name>A0A0P6XJN0_9CHLR</name>
<evidence type="ECO:0000256" key="4">
    <source>
        <dbReference type="ARBA" id="ARBA00047942"/>
    </source>
</evidence>
<dbReference type="Proteomes" id="UP000050277">
    <property type="component" value="Unassembled WGS sequence"/>
</dbReference>
<evidence type="ECO:0000259" key="6">
    <source>
        <dbReference type="Pfam" id="PF18135"/>
    </source>
</evidence>
<dbReference type="GO" id="GO:0008170">
    <property type="term" value="F:N-methyltransferase activity"/>
    <property type="evidence" value="ECO:0007669"/>
    <property type="project" value="InterPro"/>
</dbReference>
<dbReference type="PATRIC" id="fig|70996.4.peg.5093"/>
<dbReference type="PANTHER" id="PTHR33841">
    <property type="entry name" value="DNA METHYLTRANSFERASE YEEA-RELATED"/>
    <property type="match status" value="1"/>
</dbReference>
<dbReference type="PANTHER" id="PTHR33841:SF1">
    <property type="entry name" value="DNA METHYLTRANSFERASE A"/>
    <property type="match status" value="1"/>
</dbReference>
<evidence type="ECO:0000256" key="2">
    <source>
        <dbReference type="ARBA" id="ARBA00022603"/>
    </source>
</evidence>
<dbReference type="GO" id="GO:0032259">
    <property type="term" value="P:methylation"/>
    <property type="evidence" value="ECO:0007669"/>
    <property type="project" value="UniProtKB-KW"/>
</dbReference>
<dbReference type="Gene3D" id="3.40.50.150">
    <property type="entry name" value="Vaccinia Virus protein VP39"/>
    <property type="match status" value="1"/>
</dbReference>
<dbReference type="RefSeq" id="WP_054537171.1">
    <property type="nucleotide sequence ID" value="NZ_LGKP01000040.1"/>
</dbReference>
<keyword evidence="3" id="KW-0808">Transferase</keyword>
<dbReference type="EMBL" id="LGKP01000040">
    <property type="protein sequence ID" value="KPL80281.1"/>
    <property type="molecule type" value="Genomic_DNA"/>
</dbReference>
<gene>
    <name evidence="7" type="ORF">SE18_24850</name>
</gene>
<feature type="domain" description="Type ISP restriction-modification enzyme LLaBIII C-terminal specificity" evidence="6">
    <location>
        <begin position="694"/>
        <end position="1066"/>
    </location>
</feature>
<evidence type="ECO:0000259" key="5">
    <source>
        <dbReference type="Pfam" id="PF02384"/>
    </source>
</evidence>
<dbReference type="InterPro" id="IPR041635">
    <property type="entry name" value="Type_ISP_LLaBIII_C"/>
</dbReference>
<keyword evidence="2" id="KW-0489">Methyltransferase</keyword>
<comment type="catalytic activity">
    <reaction evidence="4">
        <text>a 2'-deoxyadenosine in DNA + S-adenosyl-L-methionine = an N(6)-methyl-2'-deoxyadenosine in DNA + S-adenosyl-L-homocysteine + H(+)</text>
        <dbReference type="Rhea" id="RHEA:15197"/>
        <dbReference type="Rhea" id="RHEA-COMP:12418"/>
        <dbReference type="Rhea" id="RHEA-COMP:12419"/>
        <dbReference type="ChEBI" id="CHEBI:15378"/>
        <dbReference type="ChEBI" id="CHEBI:57856"/>
        <dbReference type="ChEBI" id="CHEBI:59789"/>
        <dbReference type="ChEBI" id="CHEBI:90615"/>
        <dbReference type="ChEBI" id="CHEBI:90616"/>
        <dbReference type="EC" id="2.1.1.72"/>
    </reaction>
</comment>
<dbReference type="Pfam" id="PF18135">
    <property type="entry name" value="Type_ISP_C"/>
    <property type="match status" value="1"/>
</dbReference>
<dbReference type="Pfam" id="PF02384">
    <property type="entry name" value="N6_Mtase"/>
    <property type="match status" value="1"/>
</dbReference>
<sequence>MSISTFLKKVEELLQTGVATEHSYRSALEALFLSMNHDITVINEAKRVSQGSPDLIIMRQNILIGHIEAKDVGRNLHRFIKDSERLSPKTSEGLQLNRYRNGFSNLLYTDGLSWYWFIDGNLQNDEPITIGKWDDKQKKITIFSDKFTQLEAIIKHFLENTIVISSPKHLAHRLASITHWLKDIIEKEVKLQNSQGDLRQQLEAFKKTLLPKLEPEEFADMYAQTIAYGLFAARAAQPENNSFTRFYAAQSIPKTNPFLRSLFQQIAGYDLDESIAWLVDECASLLAQTNMIEVMHDFGKSTRQEDPVIHFYETFLQSYDPALKEKRGVYYTPEPVVNFIVRSVNSILQTDFNRTMGLADDNTIILDPATGTATFLYSAIQHIYQELVSHGLQGSWNRYISENLFPRIFGFELLMAPYTIAHLKLGILLKDLGYDFETSNRLGVYLTNTLADAPDLQSSFAFANKIAEEGESANEVKHMKNVMVILGNPPYSGHSSNKGVWINNLLHGKLADGTLTENYYQFEGKRLAERNSKWLQDDYVKFIRFGEWRISKTGEGILAYICNNSFLDNRTFRGMRESLLNDFDKIYILNLHGNSKKREKTPERKVDENVFDIQQGVAISIFIKKRSSSKNRATVYYADVWGKSEEKYNFLDETNFDDINWIEIDMDKNKKSYWFIPRNFNNQKEYNLMTSILEIMKNSVVGFQTHRDKLAISFSQSEMKERMKRLMDVSINDSILFDEFKLSKKSPWSLSDARMRIIENYDEGDIIPCLYRPFDIRFIYFNDYIVDRPRTELKKHVKDKENLCLLVANQMQDDMAYTHFFVSELVTIDRTFRCSRGAAIVLPLYNYENPSKPNEVSMFDKTRKSSFKLDYINIVCQKLRLTWIDDGKGDQDATLGPEDLFHYIYAIFHSAIYRDRYIEFLETDYPHIPLTTNKTLFFSLIQLGSELVDYHLLRLPGSGGVGGNGGSKKLARPKSEGLSFPIDGNNEVDVIRYNASNDEELGEVWINSNQKFIGIDQETWDMEIAGYHPLENWLKERENRTLSMNDIVHFMRMVISLKETRRIIDEIDAAIPNWPIE</sequence>
<comment type="caution">
    <text evidence="7">The sequence shown here is derived from an EMBL/GenBank/DDBJ whole genome shotgun (WGS) entry which is preliminary data.</text>
</comment>
<feature type="domain" description="DNA methylase adenine-specific" evidence="5">
    <location>
        <begin position="305"/>
        <end position="498"/>
    </location>
</feature>
<evidence type="ECO:0000313" key="8">
    <source>
        <dbReference type="Proteomes" id="UP000050277"/>
    </source>
</evidence>
<dbReference type="AlphaFoldDB" id="A0A0P6XJN0"/>
<dbReference type="OrthoDB" id="9758243at2"/>
<evidence type="ECO:0000256" key="1">
    <source>
        <dbReference type="ARBA" id="ARBA00011900"/>
    </source>
</evidence>
<dbReference type="STRING" id="70996.SE18_24850"/>
<dbReference type="InterPro" id="IPR029063">
    <property type="entry name" value="SAM-dependent_MTases_sf"/>
</dbReference>
<dbReference type="InterPro" id="IPR050953">
    <property type="entry name" value="N4_N6_ade-DNA_methylase"/>
</dbReference>
<dbReference type="GO" id="GO:0003677">
    <property type="term" value="F:DNA binding"/>
    <property type="evidence" value="ECO:0007669"/>
    <property type="project" value="InterPro"/>
</dbReference>
<reference evidence="7 8" key="1">
    <citation type="submission" date="2015-07" db="EMBL/GenBank/DDBJ databases">
        <title>Whole genome sequence of Herpetosiphon geysericola DSM 7119.</title>
        <authorList>
            <person name="Hemp J."/>
            <person name="Ward L.M."/>
            <person name="Pace L.A."/>
            <person name="Fischer W.W."/>
        </authorList>
    </citation>
    <scope>NUCLEOTIDE SEQUENCE [LARGE SCALE GENOMIC DNA]</scope>
    <source>
        <strain evidence="7 8">DSM 7119</strain>
    </source>
</reference>
<dbReference type="SUPFAM" id="SSF53335">
    <property type="entry name" value="S-adenosyl-L-methionine-dependent methyltransferases"/>
    <property type="match status" value="1"/>
</dbReference>